<feature type="domain" description="Tyrosine specific protein phosphatases" evidence="2">
    <location>
        <begin position="190"/>
        <end position="266"/>
    </location>
</feature>
<evidence type="ECO:0000313" key="4">
    <source>
        <dbReference type="Proteomes" id="UP000095594"/>
    </source>
</evidence>
<dbReference type="Gene3D" id="3.90.190.10">
    <property type="entry name" value="Protein tyrosine phosphatase superfamily"/>
    <property type="match status" value="1"/>
</dbReference>
<dbReference type="SUPFAM" id="SSF52799">
    <property type="entry name" value="(Phosphotyrosine protein) phosphatases II"/>
    <property type="match status" value="1"/>
</dbReference>
<dbReference type="Proteomes" id="UP000095594">
    <property type="component" value="Unassembled WGS sequence"/>
</dbReference>
<evidence type="ECO:0000256" key="1">
    <source>
        <dbReference type="SAM" id="SignalP"/>
    </source>
</evidence>
<dbReference type="InterPro" id="IPR050561">
    <property type="entry name" value="PTP"/>
</dbReference>
<name>A0A174FN24_9CLOT</name>
<dbReference type="EMBL" id="CYZX01000010">
    <property type="protein sequence ID" value="CUO49900.1"/>
    <property type="molecule type" value="Genomic_DNA"/>
</dbReference>
<keyword evidence="3" id="KW-0378">Hydrolase</keyword>
<dbReference type="InterPro" id="IPR016130">
    <property type="entry name" value="Tyr_Pase_AS"/>
</dbReference>
<reference evidence="3 4" key="1">
    <citation type="submission" date="2015-09" db="EMBL/GenBank/DDBJ databases">
        <authorList>
            <consortium name="Pathogen Informatics"/>
        </authorList>
    </citation>
    <scope>NUCLEOTIDE SEQUENCE [LARGE SCALE GENOMIC DNA]</scope>
    <source>
        <strain evidence="3 4">2789STDY5834856</strain>
    </source>
</reference>
<sequence length="302" mass="34688">MNSKFLKKLSILSTILISSSALIGAFPKADSNSYIFKKNKDVIILDSDLKTPLPNRFRDVTLLNISGSAQFTKDQVEPLKKAINKENICIVDLRQESHGLLNDLAISYHNFYKLINNGFDSVETIEKENSELNKIKTNSQVNIFHENGKLYKCLEAESVCTEEKAITDCGMQYKRFAVRDGGVPTPDTVDEFVDFIKNKPDDLHLHFHCHAGEGRTTTFMVLYQIMNNQNNLTLDQILSYQYNIGGVVLTNDGYRLGFLDSFYEYIQENKDSNYATPYSQWIVKDMIIKKETENRLFFNYHI</sequence>
<organism evidence="3 4">
    <name type="scientific">Clostridium disporicum</name>
    <dbReference type="NCBI Taxonomy" id="84024"/>
    <lineage>
        <taxon>Bacteria</taxon>
        <taxon>Bacillati</taxon>
        <taxon>Bacillota</taxon>
        <taxon>Clostridia</taxon>
        <taxon>Eubacteriales</taxon>
        <taxon>Clostridiaceae</taxon>
        <taxon>Clostridium</taxon>
    </lineage>
</organism>
<dbReference type="GO" id="GO:0004725">
    <property type="term" value="F:protein tyrosine phosphatase activity"/>
    <property type="evidence" value="ECO:0007669"/>
    <property type="project" value="UniProtKB-EC"/>
</dbReference>
<feature type="chain" id="PRO_5039190445" evidence="1">
    <location>
        <begin position="25"/>
        <end position="302"/>
    </location>
</feature>
<proteinExistence type="predicted"/>
<dbReference type="InterPro" id="IPR029021">
    <property type="entry name" value="Prot-tyrosine_phosphatase-like"/>
</dbReference>
<dbReference type="PROSITE" id="PS00383">
    <property type="entry name" value="TYR_PHOSPHATASE_1"/>
    <property type="match status" value="1"/>
</dbReference>
<feature type="signal peptide" evidence="1">
    <location>
        <begin position="1"/>
        <end position="24"/>
    </location>
</feature>
<dbReference type="Pfam" id="PF14566">
    <property type="entry name" value="PTPlike_phytase"/>
    <property type="match status" value="1"/>
</dbReference>
<gene>
    <name evidence="3" type="primary">hopD2</name>
    <name evidence="3" type="ORF">ERS852471_01670</name>
</gene>
<dbReference type="SMART" id="SM01301">
    <property type="entry name" value="PTPlike_phytase"/>
    <property type="match status" value="1"/>
</dbReference>
<evidence type="ECO:0000259" key="2">
    <source>
        <dbReference type="PROSITE" id="PS50056"/>
    </source>
</evidence>
<protein>
    <submittedName>
        <fullName evidence="3">Phosphatase</fullName>
        <ecNumber evidence="3">3.1.3.48</ecNumber>
    </submittedName>
</protein>
<dbReference type="PANTHER" id="PTHR23339">
    <property type="entry name" value="TYROSINE SPECIFIC PROTEIN PHOSPHATASE AND DUAL SPECIFICITY PROTEIN PHOSPHATASE"/>
    <property type="match status" value="1"/>
</dbReference>
<keyword evidence="1" id="KW-0732">Signal</keyword>
<dbReference type="PROSITE" id="PS50056">
    <property type="entry name" value="TYR_PHOSPHATASE_2"/>
    <property type="match status" value="1"/>
</dbReference>
<dbReference type="EC" id="3.1.3.48" evidence="3"/>
<dbReference type="InterPro" id="IPR000387">
    <property type="entry name" value="Tyr_Pase_dom"/>
</dbReference>
<dbReference type="AlphaFoldDB" id="A0A174FN24"/>
<evidence type="ECO:0000313" key="3">
    <source>
        <dbReference type="EMBL" id="CUO49900.1"/>
    </source>
</evidence>
<dbReference type="RefSeq" id="WP_055265558.1">
    <property type="nucleotide sequence ID" value="NZ_CABIXQ010000010.1"/>
</dbReference>
<accession>A0A174FN24</accession>